<name>A0A1V4SHS5_RUMHU</name>
<feature type="domain" description="N-acetyltransferase" evidence="1">
    <location>
        <begin position="9"/>
        <end position="166"/>
    </location>
</feature>
<dbReference type="Proteomes" id="UP000191554">
    <property type="component" value="Unassembled WGS sequence"/>
</dbReference>
<keyword evidence="3" id="KW-1185">Reference proteome</keyword>
<protein>
    <recommendedName>
        <fullName evidence="1">N-acetyltransferase domain-containing protein</fullName>
    </recommendedName>
</protein>
<reference evidence="2 3" key="1">
    <citation type="submission" date="2017-03" db="EMBL/GenBank/DDBJ databases">
        <title>Genome sequence of Clostridium hungatei DSM 14427.</title>
        <authorList>
            <person name="Poehlein A."/>
            <person name="Daniel R."/>
        </authorList>
    </citation>
    <scope>NUCLEOTIDE SEQUENCE [LARGE SCALE GENOMIC DNA]</scope>
    <source>
        <strain evidence="2 3">DSM 14427</strain>
    </source>
</reference>
<accession>A0A1V4SHS5</accession>
<evidence type="ECO:0000259" key="1">
    <source>
        <dbReference type="PROSITE" id="PS51186"/>
    </source>
</evidence>
<dbReference type="RefSeq" id="WP_080065310.1">
    <property type="nucleotide sequence ID" value="NZ_MZGX01000019.1"/>
</dbReference>
<dbReference type="AlphaFoldDB" id="A0A1V4SHS5"/>
<dbReference type="Pfam" id="PF13302">
    <property type="entry name" value="Acetyltransf_3"/>
    <property type="match status" value="1"/>
</dbReference>
<sequence length="179" mass="20839">MVYFETPRLIFRDWREEDLPEFREMNKDTRVMKYFPKTLSPEETDGFYNIIREEFQKYGYGLYAVETKLDQRFIGFIGFHRATFAAPFTPCIEIGWRLGTEAWGKGFATEGARACLKYGFEALGLEKIYSLTSKINIPSENVMKKIGLAKVTEFQHPNIPEGNPLKEHLLYAADSCFYK</sequence>
<organism evidence="2 3">
    <name type="scientific">Ruminiclostridium hungatei</name>
    <name type="common">Clostridium hungatei</name>
    <dbReference type="NCBI Taxonomy" id="48256"/>
    <lineage>
        <taxon>Bacteria</taxon>
        <taxon>Bacillati</taxon>
        <taxon>Bacillota</taxon>
        <taxon>Clostridia</taxon>
        <taxon>Eubacteriales</taxon>
        <taxon>Oscillospiraceae</taxon>
        <taxon>Ruminiclostridium</taxon>
    </lineage>
</organism>
<dbReference type="PANTHER" id="PTHR43792:SF1">
    <property type="entry name" value="N-ACETYLTRANSFERASE DOMAIN-CONTAINING PROTEIN"/>
    <property type="match status" value="1"/>
</dbReference>
<dbReference type="PANTHER" id="PTHR43792">
    <property type="entry name" value="GNAT FAMILY, PUTATIVE (AFU_ORTHOLOGUE AFUA_3G00765)-RELATED-RELATED"/>
    <property type="match status" value="1"/>
</dbReference>
<evidence type="ECO:0000313" key="2">
    <source>
        <dbReference type="EMBL" id="OPX43313.1"/>
    </source>
</evidence>
<proteinExistence type="predicted"/>
<dbReference type="OrthoDB" id="9785602at2"/>
<dbReference type="EMBL" id="MZGX01000019">
    <property type="protein sequence ID" value="OPX43313.1"/>
    <property type="molecule type" value="Genomic_DNA"/>
</dbReference>
<evidence type="ECO:0000313" key="3">
    <source>
        <dbReference type="Proteomes" id="UP000191554"/>
    </source>
</evidence>
<dbReference type="InterPro" id="IPR051531">
    <property type="entry name" value="N-acetyltransferase"/>
</dbReference>
<dbReference type="PROSITE" id="PS51186">
    <property type="entry name" value="GNAT"/>
    <property type="match status" value="1"/>
</dbReference>
<dbReference type="InterPro" id="IPR000182">
    <property type="entry name" value="GNAT_dom"/>
</dbReference>
<dbReference type="Gene3D" id="3.40.630.30">
    <property type="match status" value="1"/>
</dbReference>
<dbReference type="GO" id="GO:0016747">
    <property type="term" value="F:acyltransferase activity, transferring groups other than amino-acyl groups"/>
    <property type="evidence" value="ECO:0007669"/>
    <property type="project" value="InterPro"/>
</dbReference>
<comment type="caution">
    <text evidence="2">The sequence shown here is derived from an EMBL/GenBank/DDBJ whole genome shotgun (WGS) entry which is preliminary data.</text>
</comment>
<dbReference type="InterPro" id="IPR016181">
    <property type="entry name" value="Acyl_CoA_acyltransferase"/>
</dbReference>
<dbReference type="SUPFAM" id="SSF55729">
    <property type="entry name" value="Acyl-CoA N-acyltransferases (Nat)"/>
    <property type="match status" value="1"/>
</dbReference>
<gene>
    <name evidence="2" type="ORF">CLHUN_28610</name>
</gene>
<dbReference type="STRING" id="48256.CLHUN_28610"/>